<name>A0ABT0XRZ5_9ACTN</name>
<dbReference type="InterPro" id="IPR057326">
    <property type="entry name" value="KR_dom"/>
</dbReference>
<organism evidence="4 5">
    <name type="scientific">Paractinoplanes hotanensis</name>
    <dbReference type="NCBI Taxonomy" id="2906497"/>
    <lineage>
        <taxon>Bacteria</taxon>
        <taxon>Bacillati</taxon>
        <taxon>Actinomycetota</taxon>
        <taxon>Actinomycetes</taxon>
        <taxon>Micromonosporales</taxon>
        <taxon>Micromonosporaceae</taxon>
        <taxon>Paractinoplanes</taxon>
    </lineage>
</organism>
<dbReference type="PRINTS" id="PR00081">
    <property type="entry name" value="GDHRDH"/>
</dbReference>
<feature type="domain" description="Ketoreductase" evidence="3">
    <location>
        <begin position="12"/>
        <end position="210"/>
    </location>
</feature>
<dbReference type="InterPro" id="IPR020904">
    <property type="entry name" value="Sc_DH/Rdtase_CS"/>
</dbReference>
<keyword evidence="5" id="KW-1185">Reference proteome</keyword>
<dbReference type="GO" id="GO:0047936">
    <property type="term" value="F:glucose 1-dehydrogenase [NAD(P)+] activity"/>
    <property type="evidence" value="ECO:0007669"/>
    <property type="project" value="UniProtKB-EC"/>
</dbReference>
<dbReference type="PANTHER" id="PTHR42760:SF115">
    <property type="entry name" value="3-OXOACYL-[ACYL-CARRIER-PROTEIN] REDUCTASE FABG"/>
    <property type="match status" value="1"/>
</dbReference>
<protein>
    <submittedName>
        <fullName evidence="4">Glucose 1-dehydrogenase</fullName>
        <ecNumber evidence="4">1.1.1.47</ecNumber>
    </submittedName>
</protein>
<dbReference type="EC" id="1.1.1.47" evidence="4"/>
<dbReference type="InterPro" id="IPR036291">
    <property type="entry name" value="NAD(P)-bd_dom_sf"/>
</dbReference>
<dbReference type="Proteomes" id="UP001523216">
    <property type="component" value="Unassembled WGS sequence"/>
</dbReference>
<dbReference type="InterPro" id="IPR002347">
    <property type="entry name" value="SDR_fam"/>
</dbReference>
<dbReference type="SUPFAM" id="SSF51735">
    <property type="entry name" value="NAD(P)-binding Rossmann-fold domains"/>
    <property type="match status" value="1"/>
</dbReference>
<comment type="similarity">
    <text evidence="1">Belongs to the short-chain dehydrogenases/reductases (SDR) family.</text>
</comment>
<evidence type="ECO:0000256" key="2">
    <source>
        <dbReference type="ARBA" id="ARBA00023002"/>
    </source>
</evidence>
<accession>A0ABT0XRZ5</accession>
<reference evidence="4 5" key="1">
    <citation type="submission" date="2022-06" db="EMBL/GenBank/DDBJ databases">
        <title>Actinoplanes abujensis sp. nov., isolated from Nigerian arid soil.</title>
        <authorList>
            <person name="Ding P."/>
        </authorList>
    </citation>
    <scope>NUCLEOTIDE SEQUENCE [LARGE SCALE GENOMIC DNA]</scope>
    <source>
        <strain evidence="5">TRM88002</strain>
    </source>
</reference>
<dbReference type="RefSeq" id="WP_251796442.1">
    <property type="nucleotide sequence ID" value="NZ_JAMQOL010000003.1"/>
</dbReference>
<dbReference type="PANTHER" id="PTHR42760">
    <property type="entry name" value="SHORT-CHAIN DEHYDROGENASES/REDUCTASES FAMILY MEMBER"/>
    <property type="match status" value="1"/>
</dbReference>
<dbReference type="PRINTS" id="PR00080">
    <property type="entry name" value="SDRFAMILY"/>
</dbReference>
<sequence>MTVLDLFRMDGKVAVVTGGNRGIGKAIATALAEAGATVVVAARDAERNDQAVAEISKAGPAAHAVTTDVTSRTDLVHLRDTVTERLGPIDVLINNAGVGIHGESLKVDDEGWDRVMATNLDAVWKASQVIGEQMVARRSGAIVNVGSMSGMIVNRPQWHAPYAVSKAGVHHLTRSLAAEWAPHGVRVNAIAPGYTKTEISDIDDPKWKHYWIDEVPMQRYAQSAEIAPSALYLASAASTFVTGEILVIDGGYTLW</sequence>
<evidence type="ECO:0000313" key="5">
    <source>
        <dbReference type="Proteomes" id="UP001523216"/>
    </source>
</evidence>
<comment type="caution">
    <text evidence="4">The sequence shown here is derived from an EMBL/GenBank/DDBJ whole genome shotgun (WGS) entry which is preliminary data.</text>
</comment>
<keyword evidence="2 4" id="KW-0560">Oxidoreductase</keyword>
<evidence type="ECO:0000259" key="3">
    <source>
        <dbReference type="SMART" id="SM00822"/>
    </source>
</evidence>
<dbReference type="SMART" id="SM00822">
    <property type="entry name" value="PKS_KR"/>
    <property type="match status" value="1"/>
</dbReference>
<evidence type="ECO:0000313" key="4">
    <source>
        <dbReference type="EMBL" id="MCM4076538.1"/>
    </source>
</evidence>
<dbReference type="Pfam" id="PF13561">
    <property type="entry name" value="adh_short_C2"/>
    <property type="match status" value="1"/>
</dbReference>
<dbReference type="EMBL" id="JAMQOL010000003">
    <property type="protein sequence ID" value="MCM4076538.1"/>
    <property type="molecule type" value="Genomic_DNA"/>
</dbReference>
<proteinExistence type="inferred from homology"/>
<evidence type="ECO:0000256" key="1">
    <source>
        <dbReference type="ARBA" id="ARBA00006484"/>
    </source>
</evidence>
<gene>
    <name evidence="4" type="ORF">LXN57_03040</name>
</gene>
<dbReference type="PROSITE" id="PS00061">
    <property type="entry name" value="ADH_SHORT"/>
    <property type="match status" value="1"/>
</dbReference>
<dbReference type="Gene3D" id="3.40.50.720">
    <property type="entry name" value="NAD(P)-binding Rossmann-like Domain"/>
    <property type="match status" value="1"/>
</dbReference>
<dbReference type="NCBIfam" id="NF005559">
    <property type="entry name" value="PRK07231.1"/>
    <property type="match status" value="1"/>
</dbReference>